<evidence type="ECO:0008006" key="4">
    <source>
        <dbReference type="Google" id="ProtNLM"/>
    </source>
</evidence>
<reference evidence="2 3" key="1">
    <citation type="submission" date="2019-06" db="EMBL/GenBank/DDBJ databases">
        <title>Whole genome shotgun sequence of Brevibacillus parabrevis NBRC 12334.</title>
        <authorList>
            <person name="Hosoyama A."/>
            <person name="Uohara A."/>
            <person name="Ohji S."/>
            <person name="Ichikawa N."/>
        </authorList>
    </citation>
    <scope>NUCLEOTIDE SEQUENCE [LARGE SCALE GENOMIC DNA]</scope>
    <source>
        <strain evidence="2 3">NBRC 12334</strain>
    </source>
</reference>
<dbReference type="GeneID" id="87609930"/>
<feature type="signal peptide" evidence="1">
    <location>
        <begin position="1"/>
        <end position="33"/>
    </location>
</feature>
<gene>
    <name evidence="2" type="ORF">BPA01_35160</name>
</gene>
<dbReference type="InterPro" id="IPR024987">
    <property type="entry name" value="DUF3889"/>
</dbReference>
<protein>
    <recommendedName>
        <fullName evidence="4">DUF3889 domain-containing protein</fullName>
    </recommendedName>
</protein>
<keyword evidence="1" id="KW-0732">Signal</keyword>
<dbReference type="Proteomes" id="UP000316882">
    <property type="component" value="Unassembled WGS sequence"/>
</dbReference>
<dbReference type="STRING" id="54914.AV540_17455"/>
<sequence>MHSSMNMFLTRSFLATLAASLLLFFFQYAPANAQPPYAKWGRLAMQETMQKYPHAQIVDYLHVGRIAKTPTTSEETFKLLLQQGNRRWALLVHIEFENQTERVVNITYEETV</sequence>
<evidence type="ECO:0000313" key="3">
    <source>
        <dbReference type="Proteomes" id="UP000316882"/>
    </source>
</evidence>
<dbReference type="RefSeq" id="WP_122966607.1">
    <property type="nucleotide sequence ID" value="NZ_BJMH01000017.1"/>
</dbReference>
<comment type="caution">
    <text evidence="2">The sequence shown here is derived from an EMBL/GenBank/DDBJ whole genome shotgun (WGS) entry which is preliminary data.</text>
</comment>
<accession>A0A4Y3PPQ4</accession>
<organism evidence="2 3">
    <name type="scientific">Brevibacillus parabrevis</name>
    <dbReference type="NCBI Taxonomy" id="54914"/>
    <lineage>
        <taxon>Bacteria</taxon>
        <taxon>Bacillati</taxon>
        <taxon>Bacillota</taxon>
        <taxon>Bacilli</taxon>
        <taxon>Bacillales</taxon>
        <taxon>Paenibacillaceae</taxon>
        <taxon>Brevibacillus</taxon>
    </lineage>
</organism>
<feature type="chain" id="PRO_5022932865" description="DUF3889 domain-containing protein" evidence="1">
    <location>
        <begin position="34"/>
        <end position="112"/>
    </location>
</feature>
<name>A0A4Y3PPQ4_BREPA</name>
<evidence type="ECO:0000313" key="2">
    <source>
        <dbReference type="EMBL" id="GEB33936.1"/>
    </source>
</evidence>
<dbReference type="Pfam" id="PF13028">
    <property type="entry name" value="DUF3889"/>
    <property type="match status" value="1"/>
</dbReference>
<keyword evidence="3" id="KW-1185">Reference proteome</keyword>
<dbReference type="Gene3D" id="3.10.450.390">
    <property type="entry name" value="Protein of unknown function DUF3889"/>
    <property type="match status" value="1"/>
</dbReference>
<dbReference type="AlphaFoldDB" id="A0A4Y3PPQ4"/>
<evidence type="ECO:0000256" key="1">
    <source>
        <dbReference type="SAM" id="SignalP"/>
    </source>
</evidence>
<dbReference type="EMBL" id="BJMH01000017">
    <property type="protein sequence ID" value="GEB33936.1"/>
    <property type="molecule type" value="Genomic_DNA"/>
</dbReference>
<proteinExistence type="predicted"/>